<accession>A0A3R8J6H6</accession>
<protein>
    <recommendedName>
        <fullName evidence="1">Thioredoxin-like fold domain-containing protein</fullName>
    </recommendedName>
</protein>
<comment type="caution">
    <text evidence="2">The sequence shown here is derived from an EMBL/GenBank/DDBJ whole genome shotgun (WGS) entry which is preliminary data.</text>
</comment>
<evidence type="ECO:0000259" key="1">
    <source>
        <dbReference type="Pfam" id="PF13462"/>
    </source>
</evidence>
<dbReference type="OrthoDB" id="2296200at2"/>
<dbReference type="Gene3D" id="3.40.30.10">
    <property type="entry name" value="Glutaredoxin"/>
    <property type="match status" value="1"/>
</dbReference>
<dbReference type="InterPro" id="IPR012336">
    <property type="entry name" value="Thioredoxin-like_fold"/>
</dbReference>
<dbReference type="InterPro" id="IPR036249">
    <property type="entry name" value="Thioredoxin-like_sf"/>
</dbReference>
<name>A0A3R8J6H6_9LACO</name>
<proteinExistence type="predicted"/>
<feature type="domain" description="Thioredoxin-like fold" evidence="1">
    <location>
        <begin position="12"/>
        <end position="157"/>
    </location>
</feature>
<dbReference type="RefSeq" id="WP_125072530.1">
    <property type="nucleotide sequence ID" value="NZ_QWZQ01000026.1"/>
</dbReference>
<dbReference type="Pfam" id="PF13462">
    <property type="entry name" value="Thioredoxin_4"/>
    <property type="match status" value="1"/>
</dbReference>
<dbReference type="Gene3D" id="1.10.1200.90">
    <property type="entry name" value="DsbA-like domain"/>
    <property type="match status" value="1"/>
</dbReference>
<dbReference type="SUPFAM" id="SSF52833">
    <property type="entry name" value="Thioredoxin-like"/>
    <property type="match status" value="1"/>
</dbReference>
<keyword evidence="3" id="KW-1185">Reference proteome</keyword>
<dbReference type="Proteomes" id="UP000283633">
    <property type="component" value="Unassembled WGS sequence"/>
</dbReference>
<dbReference type="AlphaFoldDB" id="A0A3R8J6H6"/>
<reference evidence="2 3" key="1">
    <citation type="submission" date="2018-08" db="EMBL/GenBank/DDBJ databases">
        <title>Genome Lactobacillus garii FI11369.</title>
        <authorList>
            <person name="Diaz M."/>
            <person name="Narbad A."/>
        </authorList>
    </citation>
    <scope>NUCLEOTIDE SEQUENCE [LARGE SCALE GENOMIC DNA]</scope>
    <source>
        <strain evidence="2 3">FI11369</strain>
    </source>
</reference>
<organism evidence="2 3">
    <name type="scientific">Lactiplantibacillus garii</name>
    <dbReference type="NCBI Taxonomy" id="2306423"/>
    <lineage>
        <taxon>Bacteria</taxon>
        <taxon>Bacillati</taxon>
        <taxon>Bacillota</taxon>
        <taxon>Bacilli</taxon>
        <taxon>Lactobacillales</taxon>
        <taxon>Lactobacillaceae</taxon>
        <taxon>Lactiplantibacillus</taxon>
    </lineage>
</organism>
<gene>
    <name evidence="2" type="ORF">D1831_08650</name>
</gene>
<evidence type="ECO:0000313" key="2">
    <source>
        <dbReference type="EMBL" id="RRK10221.1"/>
    </source>
</evidence>
<dbReference type="EMBL" id="QWZQ01000026">
    <property type="protein sequence ID" value="RRK10221.1"/>
    <property type="molecule type" value="Genomic_DNA"/>
</dbReference>
<sequence length="168" mass="18283">MATYQVDTRAATTLNLGVANAPHTLTAFFNLVCPDTLQWWANNHAVITDAVAAGQLAVHLKFWNKPKEALANGNVAHRYVDYAHPQAALAFVTTIFDHQDDLRELSSGDVPQYLETHYQVKPYGNAASVQAAVDQDVVTNGVLTVPTLILDDQKYTGDSLPLLKPALA</sequence>
<evidence type="ECO:0000313" key="3">
    <source>
        <dbReference type="Proteomes" id="UP000283633"/>
    </source>
</evidence>